<organism evidence="1 2">
    <name type="scientific">Paenibacillus uliginis N3/975</name>
    <dbReference type="NCBI Taxonomy" id="1313296"/>
    <lineage>
        <taxon>Bacteria</taxon>
        <taxon>Bacillati</taxon>
        <taxon>Bacillota</taxon>
        <taxon>Bacilli</taxon>
        <taxon>Bacillales</taxon>
        <taxon>Paenibacillaceae</taxon>
        <taxon>Paenibacillus</taxon>
    </lineage>
</organism>
<evidence type="ECO:0000313" key="1">
    <source>
        <dbReference type="EMBL" id="SMF74268.1"/>
    </source>
</evidence>
<keyword evidence="2" id="KW-1185">Reference proteome</keyword>
<dbReference type="EMBL" id="LT840184">
    <property type="protein sequence ID" value="SMF74268.1"/>
    <property type="molecule type" value="Genomic_DNA"/>
</dbReference>
<evidence type="ECO:0000313" key="2">
    <source>
        <dbReference type="Proteomes" id="UP000192940"/>
    </source>
</evidence>
<sequence length="66" mass="7671">MMVIQARNKVHGKRGAAIQFFSVKFQVVSREDISYNRQKRSKLGKKEYSILARSWRISKAYVLLPG</sequence>
<reference evidence="1 2" key="1">
    <citation type="submission" date="2017-04" db="EMBL/GenBank/DDBJ databases">
        <authorList>
            <person name="Afonso C.L."/>
            <person name="Miller P.J."/>
            <person name="Scott M.A."/>
            <person name="Spackman E."/>
            <person name="Goraichik I."/>
            <person name="Dimitrov K.M."/>
            <person name="Suarez D.L."/>
            <person name="Swayne D.E."/>
        </authorList>
    </citation>
    <scope>NUCLEOTIDE SEQUENCE [LARGE SCALE GENOMIC DNA]</scope>
    <source>
        <strain evidence="1 2">N3/975</strain>
    </source>
</reference>
<gene>
    <name evidence="1" type="ORF">SAMN05661091_1055</name>
</gene>
<accession>A0A1X7GSW2</accession>
<name>A0A1X7GSW2_9BACL</name>
<dbReference type="AlphaFoldDB" id="A0A1X7GSW2"/>
<proteinExistence type="predicted"/>
<dbReference type="Proteomes" id="UP000192940">
    <property type="component" value="Chromosome I"/>
</dbReference>
<protein>
    <submittedName>
        <fullName evidence="1">Uncharacterized protein</fullName>
    </submittedName>
</protein>